<feature type="signal peptide" evidence="1">
    <location>
        <begin position="1"/>
        <end position="21"/>
    </location>
</feature>
<gene>
    <name evidence="2" type="ORF">GCM10017161_26310</name>
</gene>
<feature type="chain" id="PRO_5037804405" description="Orphan protein" evidence="1">
    <location>
        <begin position="22"/>
        <end position="165"/>
    </location>
</feature>
<dbReference type="AlphaFoldDB" id="A0A919EKY6"/>
<sequence>MKYLINGLLLCVMLLSDMALAHQQKAAISTVLFNPRTENIEVSHRFYLHDAEHAVKHIFGKNADIINSKETQEKFFEYVMQRFSLKNDQGEPIALSPVGFEVDGRFFWVYQETKQPFLLNGLTVEHSALRDIWPSQVNTVNIEGRGDIKTRTFDGSIEVAKIEFK</sequence>
<keyword evidence="3" id="KW-1185">Reference proteome</keyword>
<comment type="caution">
    <text evidence="2">The sequence shown here is derived from an EMBL/GenBank/DDBJ whole genome shotgun (WGS) entry which is preliminary data.</text>
</comment>
<name>A0A919EKY6_9GAMM</name>
<dbReference type="RefSeq" id="WP_189771397.1">
    <property type="nucleotide sequence ID" value="NZ_BNCK01000006.1"/>
</dbReference>
<dbReference type="Proteomes" id="UP000623842">
    <property type="component" value="Unassembled WGS sequence"/>
</dbReference>
<protein>
    <recommendedName>
        <fullName evidence="4">Orphan protein</fullName>
    </recommendedName>
</protein>
<evidence type="ECO:0008006" key="4">
    <source>
        <dbReference type="Google" id="ProtNLM"/>
    </source>
</evidence>
<dbReference type="InterPro" id="IPR046525">
    <property type="entry name" value="DUF6702"/>
</dbReference>
<reference evidence="2" key="1">
    <citation type="journal article" date="2014" name="Int. J. Syst. Evol. Microbiol.">
        <title>Complete genome sequence of Corynebacterium casei LMG S-19264T (=DSM 44701T), isolated from a smear-ripened cheese.</title>
        <authorList>
            <consortium name="US DOE Joint Genome Institute (JGI-PGF)"/>
            <person name="Walter F."/>
            <person name="Albersmeier A."/>
            <person name="Kalinowski J."/>
            <person name="Ruckert C."/>
        </authorList>
    </citation>
    <scope>NUCLEOTIDE SEQUENCE</scope>
    <source>
        <strain evidence="2">KCTC 42731</strain>
    </source>
</reference>
<evidence type="ECO:0000256" key="1">
    <source>
        <dbReference type="SAM" id="SignalP"/>
    </source>
</evidence>
<reference evidence="2" key="2">
    <citation type="submission" date="2020-09" db="EMBL/GenBank/DDBJ databases">
        <authorList>
            <person name="Sun Q."/>
            <person name="Kim S."/>
        </authorList>
    </citation>
    <scope>NUCLEOTIDE SEQUENCE</scope>
    <source>
        <strain evidence="2">KCTC 42731</strain>
    </source>
</reference>
<keyword evidence="1" id="KW-0732">Signal</keyword>
<dbReference type="Pfam" id="PF20420">
    <property type="entry name" value="DUF6702"/>
    <property type="match status" value="1"/>
</dbReference>
<proteinExistence type="predicted"/>
<organism evidence="2 3">
    <name type="scientific">Thalassotalea marina</name>
    <dbReference type="NCBI Taxonomy" id="1673741"/>
    <lineage>
        <taxon>Bacteria</taxon>
        <taxon>Pseudomonadati</taxon>
        <taxon>Pseudomonadota</taxon>
        <taxon>Gammaproteobacteria</taxon>
        <taxon>Alteromonadales</taxon>
        <taxon>Colwelliaceae</taxon>
        <taxon>Thalassotalea</taxon>
    </lineage>
</organism>
<evidence type="ECO:0000313" key="2">
    <source>
        <dbReference type="EMBL" id="GHF96969.1"/>
    </source>
</evidence>
<accession>A0A919EKY6</accession>
<dbReference type="EMBL" id="BNCK01000006">
    <property type="protein sequence ID" value="GHF96969.1"/>
    <property type="molecule type" value="Genomic_DNA"/>
</dbReference>
<evidence type="ECO:0000313" key="3">
    <source>
        <dbReference type="Proteomes" id="UP000623842"/>
    </source>
</evidence>